<feature type="compositionally biased region" description="Low complexity" evidence="1">
    <location>
        <begin position="102"/>
        <end position="132"/>
    </location>
</feature>
<feature type="region of interest" description="Disordered" evidence="1">
    <location>
        <begin position="219"/>
        <end position="244"/>
    </location>
</feature>
<gene>
    <name evidence="2" type="ORF">GJ744_011071</name>
</gene>
<organism evidence="2 3">
    <name type="scientific">Endocarpon pusillum</name>
    <dbReference type="NCBI Taxonomy" id="364733"/>
    <lineage>
        <taxon>Eukaryota</taxon>
        <taxon>Fungi</taxon>
        <taxon>Dikarya</taxon>
        <taxon>Ascomycota</taxon>
        <taxon>Pezizomycotina</taxon>
        <taxon>Eurotiomycetes</taxon>
        <taxon>Chaetothyriomycetidae</taxon>
        <taxon>Verrucariales</taxon>
        <taxon>Verrucariaceae</taxon>
        <taxon>Endocarpon</taxon>
    </lineage>
</organism>
<feature type="compositionally biased region" description="Acidic residues" evidence="1">
    <location>
        <begin position="229"/>
        <end position="238"/>
    </location>
</feature>
<dbReference type="AlphaFoldDB" id="A0A8H7AD59"/>
<sequence length="313" mass="35489">MQGQTSPIETPTTPCTPSFPLFGSSPPLSQSRQSSISSIQTMVPTRRCSSSLSPNSTTPTSTGHSIPIIRPLPLRPTASTIPTTSANPSAQSHSHRHRISKPSRNQQQQQQQQQRRSRSCSRSPSPQRSHSPLTHTIVPSTHRPQPSQPTLSYSHALSHLSTRLVPLISVTTGLPHPAFPRSLLQYHLLTHTQLDELAVYYHQVVPAVRETDKYPVSIPGWVDRHGEETGAEEEEEDGGQEKVSLETKRRRWGRFLGLRGCESPVRDAVDLAEVARREREMREVLEREWRRGIERRREEEMLRAKAEGWRERW</sequence>
<feature type="compositionally biased region" description="Low complexity" evidence="1">
    <location>
        <begin position="49"/>
        <end position="76"/>
    </location>
</feature>
<protein>
    <submittedName>
        <fullName evidence="2">Uncharacterized protein</fullName>
    </submittedName>
</protein>
<dbReference type="OrthoDB" id="4156665at2759"/>
<accession>A0A8H7AD59</accession>
<feature type="compositionally biased region" description="Polar residues" evidence="1">
    <location>
        <begin position="77"/>
        <end position="92"/>
    </location>
</feature>
<feature type="region of interest" description="Disordered" evidence="1">
    <location>
        <begin position="1"/>
        <end position="152"/>
    </location>
</feature>
<evidence type="ECO:0000313" key="2">
    <source>
        <dbReference type="EMBL" id="KAF7506940.1"/>
    </source>
</evidence>
<feature type="compositionally biased region" description="Polar residues" evidence="1">
    <location>
        <begin position="1"/>
        <end position="16"/>
    </location>
</feature>
<dbReference type="EMBL" id="JAACFV010000077">
    <property type="protein sequence ID" value="KAF7506940.1"/>
    <property type="molecule type" value="Genomic_DNA"/>
</dbReference>
<dbReference type="Proteomes" id="UP000606974">
    <property type="component" value="Unassembled WGS sequence"/>
</dbReference>
<feature type="compositionally biased region" description="Polar residues" evidence="1">
    <location>
        <begin position="133"/>
        <end position="152"/>
    </location>
</feature>
<evidence type="ECO:0000313" key="3">
    <source>
        <dbReference type="Proteomes" id="UP000606974"/>
    </source>
</evidence>
<evidence type="ECO:0000256" key="1">
    <source>
        <dbReference type="SAM" id="MobiDB-lite"/>
    </source>
</evidence>
<keyword evidence="3" id="KW-1185">Reference proteome</keyword>
<proteinExistence type="predicted"/>
<feature type="compositionally biased region" description="Low complexity" evidence="1">
    <location>
        <begin position="18"/>
        <end position="40"/>
    </location>
</feature>
<name>A0A8H7AD59_9EURO</name>
<comment type="caution">
    <text evidence="2">The sequence shown here is derived from an EMBL/GenBank/DDBJ whole genome shotgun (WGS) entry which is preliminary data.</text>
</comment>
<reference evidence="2" key="1">
    <citation type="submission" date="2020-02" db="EMBL/GenBank/DDBJ databases">
        <authorList>
            <person name="Palmer J.M."/>
        </authorList>
    </citation>
    <scope>NUCLEOTIDE SEQUENCE</scope>
    <source>
        <strain evidence="2">EPUS1.4</strain>
        <tissue evidence="2">Thallus</tissue>
    </source>
</reference>